<dbReference type="InterPro" id="IPR033880">
    <property type="entry name" value="SPFH_YdjI"/>
</dbReference>
<feature type="domain" description="SPFH" evidence="2">
    <location>
        <begin position="22"/>
        <end position="216"/>
    </location>
</feature>
<dbReference type="PANTHER" id="PTHR37826">
    <property type="entry name" value="FLOTILLIN BAND_7_5 DOMAIN PROTEIN"/>
    <property type="match status" value="1"/>
</dbReference>
<accession>A0A9D1J2W0</accession>
<dbReference type="EMBL" id="DVHC01000014">
    <property type="protein sequence ID" value="HIR58675.1"/>
    <property type="molecule type" value="Genomic_DNA"/>
</dbReference>
<organism evidence="3 4">
    <name type="scientific">Candidatus Onthousia excrementipullorum</name>
    <dbReference type="NCBI Taxonomy" id="2840884"/>
    <lineage>
        <taxon>Bacteria</taxon>
        <taxon>Bacillati</taxon>
        <taxon>Bacillota</taxon>
        <taxon>Bacilli</taxon>
        <taxon>Candidatus Onthousia</taxon>
    </lineage>
</organism>
<dbReference type="InterPro" id="IPR025874">
    <property type="entry name" value="DZR"/>
</dbReference>
<feature type="domain" description="DZANK-type" evidence="1">
    <location>
        <begin position="331"/>
        <end position="376"/>
    </location>
</feature>
<evidence type="ECO:0000313" key="3">
    <source>
        <dbReference type="EMBL" id="HIR58675.1"/>
    </source>
</evidence>
<comment type="caution">
    <text evidence="3">The sequence shown here is derived from an EMBL/GenBank/DDBJ whole genome shotgun (WGS) entry which is preliminary data.</text>
</comment>
<sequence>MEIFDVIKYEGDNETIIWKHPKEDFNFGSQLIVHESQEAIFFMDGKALDSFKAGKYTLETSNLPILSKLINIPTNGESQFHCEIYFINKVEHLAIKWGTDSKLQFIEPTYKFPLSIGANGEMAITISDARKLLLKLVGTETNLSKEKLVSYFKSFLVIHLKPYLSKYIKDNKINIFEIDEKLEIISNDMEKLLIPDFMEYGIDLKHFFITTIIKPDGDSQYEKFKELYFRQYSDIAEAELKQKVDVINQETEKKKMIIEAEGIAEKRKTEGYSYQEERGYDVAEKIAQNEGAGNFSSAGIGLGIMTSIGSTVNSTFGSAINDVNANQIQYCDNCGNKIEVGQQFCDNCGSKLEVEAKCKFCGYKLKKDSKYCPNCGKERS</sequence>
<dbReference type="Pfam" id="PF13421">
    <property type="entry name" value="Band_7_1"/>
    <property type="match status" value="1"/>
</dbReference>
<reference evidence="3" key="1">
    <citation type="submission" date="2020-10" db="EMBL/GenBank/DDBJ databases">
        <authorList>
            <person name="Gilroy R."/>
        </authorList>
    </citation>
    <scope>NUCLEOTIDE SEQUENCE</scope>
    <source>
        <strain evidence="3">CHK184-20233</strain>
    </source>
</reference>
<dbReference type="Proteomes" id="UP000824232">
    <property type="component" value="Unassembled WGS sequence"/>
</dbReference>
<dbReference type="Pfam" id="PF12773">
    <property type="entry name" value="DZR"/>
    <property type="match status" value="1"/>
</dbReference>
<protein>
    <submittedName>
        <fullName evidence="3">SPFH domain-containing protein</fullName>
    </submittedName>
</protein>
<name>A0A9D1J2W0_9FIRM</name>
<dbReference type="CDD" id="cd03408">
    <property type="entry name" value="SPFH_like_u1"/>
    <property type="match status" value="1"/>
</dbReference>
<evidence type="ECO:0000313" key="4">
    <source>
        <dbReference type="Proteomes" id="UP000824232"/>
    </source>
</evidence>
<proteinExistence type="predicted"/>
<dbReference type="PANTHER" id="PTHR37826:SF2">
    <property type="entry name" value="ZINC-RIBBON DOMAIN-CONTAINING PROTEIN"/>
    <property type="match status" value="1"/>
</dbReference>
<reference evidence="3" key="2">
    <citation type="journal article" date="2021" name="PeerJ">
        <title>Extensive microbial diversity within the chicken gut microbiome revealed by metagenomics and culture.</title>
        <authorList>
            <person name="Gilroy R."/>
            <person name="Ravi A."/>
            <person name="Getino M."/>
            <person name="Pursley I."/>
            <person name="Horton D.L."/>
            <person name="Alikhan N.F."/>
            <person name="Baker D."/>
            <person name="Gharbi K."/>
            <person name="Hall N."/>
            <person name="Watson M."/>
            <person name="Adriaenssens E.M."/>
            <person name="Foster-Nyarko E."/>
            <person name="Jarju S."/>
            <person name="Secka A."/>
            <person name="Antonio M."/>
            <person name="Oren A."/>
            <person name="Chaudhuri R.R."/>
            <person name="La Ragione R."/>
            <person name="Hildebrand F."/>
            <person name="Pallen M.J."/>
        </authorList>
    </citation>
    <scope>NUCLEOTIDE SEQUENCE</scope>
    <source>
        <strain evidence="3">CHK184-20233</strain>
    </source>
</reference>
<evidence type="ECO:0000259" key="1">
    <source>
        <dbReference type="Pfam" id="PF12773"/>
    </source>
</evidence>
<dbReference type="AlphaFoldDB" id="A0A9D1J2W0"/>
<evidence type="ECO:0000259" key="2">
    <source>
        <dbReference type="Pfam" id="PF13421"/>
    </source>
</evidence>
<gene>
    <name evidence="3" type="ORF">IAB38_01355</name>
</gene>